<comment type="caution">
    <text evidence="3">The sequence shown here is derived from an EMBL/GenBank/DDBJ whole genome shotgun (WGS) entry which is preliminary data.</text>
</comment>
<dbReference type="Gene3D" id="2.80.10.50">
    <property type="match status" value="1"/>
</dbReference>
<keyword evidence="4" id="KW-1185">Reference proteome</keyword>
<proteinExistence type="predicted"/>
<dbReference type="InterPro" id="IPR035992">
    <property type="entry name" value="Ricin_B-like_lectins"/>
</dbReference>
<keyword evidence="1" id="KW-0732">Signal</keyword>
<feature type="domain" description="Ricin B lectin" evidence="2">
    <location>
        <begin position="88"/>
        <end position="189"/>
    </location>
</feature>
<protein>
    <recommendedName>
        <fullName evidence="2">Ricin B lectin domain-containing protein</fullName>
    </recommendedName>
</protein>
<evidence type="ECO:0000313" key="4">
    <source>
        <dbReference type="Proteomes" id="UP000048965"/>
    </source>
</evidence>
<reference evidence="4" key="1">
    <citation type="submission" date="2014-09" db="EMBL/GenBank/DDBJ databases">
        <title>Whole genome shotgun sequence of Streptomyces sp. NBRC 110027.</title>
        <authorList>
            <person name="Komaki H."/>
            <person name="Ichikawa N."/>
            <person name="Katano-Makiyama Y."/>
            <person name="Hosoyama A."/>
            <person name="Hashimoto M."/>
            <person name="Uohara A."/>
            <person name="Kitahashi Y."/>
            <person name="Ohji S."/>
            <person name="Kimura A."/>
            <person name="Yamazoe A."/>
            <person name="Igarashi Y."/>
            <person name="Fujita N."/>
        </authorList>
    </citation>
    <scope>NUCLEOTIDE SEQUENCE [LARGE SCALE GENOMIC DNA]</scope>
    <source>
        <strain evidence="4">NBRC 110027</strain>
    </source>
</reference>
<dbReference type="EMBL" id="BBNO01000016">
    <property type="protein sequence ID" value="GAO13005.1"/>
    <property type="molecule type" value="Genomic_DNA"/>
</dbReference>
<evidence type="ECO:0000259" key="2">
    <source>
        <dbReference type="Pfam" id="PF00652"/>
    </source>
</evidence>
<sequence>MLTAVLVAAPAIVLSPHNVLAAHADTGGTSSEIAVHVENDLGLLLRRAEEYADGTDTSVVYDLQPYRSQTGQDLTNQEFAIAPNTDGTFRLINRTSRKCVVVSTGVHAGDLSDSDCSDADAQKWYLQPVRDTVYEGHAYLIRHVGDDKCMEPMDVAESATVRVRDCTTNNVAQSWSLGTENDAQLRSMAIKYALKQFDAKSSVIPRADYKAEGGETATLGDFQNVTADGGRIVNGTSELMDKQMNWSQTTSYTYTAGGSVTTTVGLTVGPKDGPVQGRLDIAIQGNWSNSWRTDNTQGGSSTIRIKPNQYGWFLRAQLTKKVTGTWTFTSDVGYSWTGFGTATVPAKDGTDSKNSVLIGCSSDSALQVCKDHDPGRA</sequence>
<dbReference type="PROSITE" id="PS50231">
    <property type="entry name" value="RICIN_B_LECTIN"/>
    <property type="match status" value="1"/>
</dbReference>
<evidence type="ECO:0000313" key="3">
    <source>
        <dbReference type="EMBL" id="GAO13005.1"/>
    </source>
</evidence>
<evidence type="ECO:0000256" key="1">
    <source>
        <dbReference type="SAM" id="SignalP"/>
    </source>
</evidence>
<dbReference type="AlphaFoldDB" id="A0A0P4RHQ4"/>
<name>A0A0P4RHQ4_9ACTN</name>
<feature type="chain" id="PRO_5006068794" description="Ricin B lectin domain-containing protein" evidence="1">
    <location>
        <begin position="22"/>
        <end position="377"/>
    </location>
</feature>
<reference evidence="3 4" key="2">
    <citation type="journal article" date="2015" name="Stand. Genomic Sci.">
        <title>Draft genome sequence of marine-derived Streptomyces sp. TP-A0598, a producer of anti-MRSA antibiotic lydicamycins.</title>
        <authorList>
            <person name="Komaki H."/>
            <person name="Ichikawa N."/>
            <person name="Hosoyama A."/>
            <person name="Fujita N."/>
            <person name="Igarashi Y."/>
        </authorList>
    </citation>
    <scope>NUCLEOTIDE SEQUENCE [LARGE SCALE GENOMIC DNA]</scope>
    <source>
        <strain evidence="3 4">NBRC 110027</strain>
    </source>
</reference>
<dbReference type="InterPro" id="IPR000772">
    <property type="entry name" value="Ricin_B_lectin"/>
</dbReference>
<organism evidence="3 4">
    <name type="scientific">Streptomyces lydicamycinicus</name>
    <dbReference type="NCBI Taxonomy" id="1546107"/>
    <lineage>
        <taxon>Bacteria</taxon>
        <taxon>Bacillati</taxon>
        <taxon>Actinomycetota</taxon>
        <taxon>Actinomycetes</taxon>
        <taxon>Kitasatosporales</taxon>
        <taxon>Streptomycetaceae</taxon>
        <taxon>Streptomyces</taxon>
    </lineage>
</organism>
<accession>A0A0P4RHQ4</accession>
<dbReference type="CDD" id="cd00161">
    <property type="entry name" value="beta-trefoil_Ricin-like"/>
    <property type="match status" value="1"/>
</dbReference>
<feature type="signal peptide" evidence="1">
    <location>
        <begin position="1"/>
        <end position="21"/>
    </location>
</feature>
<dbReference type="SUPFAM" id="SSF50370">
    <property type="entry name" value="Ricin B-like lectins"/>
    <property type="match status" value="1"/>
</dbReference>
<dbReference type="Pfam" id="PF00652">
    <property type="entry name" value="Ricin_B_lectin"/>
    <property type="match status" value="1"/>
</dbReference>
<gene>
    <name evidence="3" type="ORF">TPA0598_16_00090</name>
</gene>
<dbReference type="Proteomes" id="UP000048965">
    <property type="component" value="Unassembled WGS sequence"/>
</dbReference>